<dbReference type="InterPro" id="IPR023198">
    <property type="entry name" value="PGP-like_dom2"/>
</dbReference>
<dbReference type="OrthoDB" id="40579at2759"/>
<gene>
    <name evidence="1" type="primary">KNAG0B04850</name>
    <name evidence="1" type="ordered locus">KNAG_0B04850</name>
</gene>
<dbReference type="KEGG" id="kng:KNAG_0B04850"/>
<reference evidence="2" key="2">
    <citation type="submission" date="2012-08" db="EMBL/GenBank/DDBJ databases">
        <title>Genome sequence of Kazachstania naganishii.</title>
        <authorList>
            <person name="Gordon J.L."/>
            <person name="Armisen D."/>
            <person name="Proux-Wera E."/>
            <person name="OhEigeartaigh S.S."/>
            <person name="Byrne K.P."/>
            <person name="Wolfe K.H."/>
        </authorList>
    </citation>
    <scope>NUCLEOTIDE SEQUENCE [LARGE SCALE GENOMIC DNA]</scope>
    <source>
        <strain evidence="2">ATCC MYA-139 / BCRC 22969 / CBS 8797 / CCRC 22969 / KCTC 17520 / NBRC 10181 / NCYC 3082</strain>
    </source>
</reference>
<dbReference type="Gene3D" id="3.40.50.1000">
    <property type="entry name" value="HAD superfamily/HAD-like"/>
    <property type="match status" value="1"/>
</dbReference>
<reference evidence="1 2" key="1">
    <citation type="journal article" date="2011" name="Proc. Natl. Acad. Sci. U.S.A.">
        <title>Evolutionary erosion of yeast sex chromosomes by mating-type switching accidents.</title>
        <authorList>
            <person name="Gordon J.L."/>
            <person name="Armisen D."/>
            <person name="Proux-Wera E."/>
            <person name="Oheigeartaigh S.S."/>
            <person name="Byrne K.P."/>
            <person name="Wolfe K.H."/>
        </authorList>
    </citation>
    <scope>NUCLEOTIDE SEQUENCE [LARGE SCALE GENOMIC DNA]</scope>
    <source>
        <strain evidence="2">ATCC MYA-139 / BCRC 22969 / CBS 8797 / CCRC 22969 / KCTC 17520 / NBRC 10181 / NCYC 3082</strain>
    </source>
</reference>
<dbReference type="SFLD" id="SFLDS00003">
    <property type="entry name" value="Haloacid_Dehalogenase"/>
    <property type="match status" value="1"/>
</dbReference>
<evidence type="ECO:0008006" key="3">
    <source>
        <dbReference type="Google" id="ProtNLM"/>
    </source>
</evidence>
<dbReference type="GO" id="GO:0003850">
    <property type="term" value="F:2-deoxyglucose-6-phosphatase activity"/>
    <property type="evidence" value="ECO:0007669"/>
    <property type="project" value="TreeGrafter"/>
</dbReference>
<dbReference type="PANTHER" id="PTHR43481:SF9">
    <property type="entry name" value="2-DEOXYGLUCOSE-6-PHOSPHATE PHOSPHATASE 1-RELATED"/>
    <property type="match status" value="1"/>
</dbReference>
<dbReference type="SUPFAM" id="SSF56784">
    <property type="entry name" value="HAD-like"/>
    <property type="match status" value="1"/>
</dbReference>
<keyword evidence="2" id="KW-1185">Reference proteome</keyword>
<dbReference type="Gene3D" id="1.10.150.240">
    <property type="entry name" value="Putative phosphatase, domain 2"/>
    <property type="match status" value="1"/>
</dbReference>
<dbReference type="OMA" id="NYEHRVR"/>
<dbReference type="Proteomes" id="UP000006310">
    <property type="component" value="Chromosome 2"/>
</dbReference>
<dbReference type="EMBL" id="HE978315">
    <property type="protein sequence ID" value="CCK68919.1"/>
    <property type="molecule type" value="Genomic_DNA"/>
</dbReference>
<dbReference type="GeneID" id="34524569"/>
<evidence type="ECO:0000313" key="1">
    <source>
        <dbReference type="EMBL" id="CCK68919.1"/>
    </source>
</evidence>
<dbReference type="InterPro" id="IPR023214">
    <property type="entry name" value="HAD_sf"/>
</dbReference>
<dbReference type="SFLD" id="SFLDG01129">
    <property type="entry name" value="C1.5:_HAD__Beta-PGM__Phosphata"/>
    <property type="match status" value="1"/>
</dbReference>
<proteinExistence type="predicted"/>
<organism evidence="1 2">
    <name type="scientific">Huiozyma naganishii (strain ATCC MYA-139 / BCRC 22969 / CBS 8797 / KCTC 17520 / NBRC 10181 / NCYC 3082 / Yp74L-3)</name>
    <name type="common">Yeast</name>
    <name type="synonym">Kazachstania naganishii</name>
    <dbReference type="NCBI Taxonomy" id="1071383"/>
    <lineage>
        <taxon>Eukaryota</taxon>
        <taxon>Fungi</taxon>
        <taxon>Dikarya</taxon>
        <taxon>Ascomycota</taxon>
        <taxon>Saccharomycotina</taxon>
        <taxon>Saccharomycetes</taxon>
        <taxon>Saccharomycetales</taxon>
        <taxon>Saccharomycetaceae</taxon>
        <taxon>Huiozyma</taxon>
    </lineage>
</organism>
<dbReference type="InterPro" id="IPR051806">
    <property type="entry name" value="HAD-like_SPP"/>
</dbReference>
<dbReference type="InterPro" id="IPR036412">
    <property type="entry name" value="HAD-like_sf"/>
</dbReference>
<evidence type="ECO:0000313" key="2">
    <source>
        <dbReference type="Proteomes" id="UP000006310"/>
    </source>
</evidence>
<dbReference type="eggNOG" id="KOG2914">
    <property type="taxonomic scope" value="Eukaryota"/>
</dbReference>
<dbReference type="PANTHER" id="PTHR43481">
    <property type="entry name" value="FRUCTOSE-1-PHOSPHATE PHOSPHATASE"/>
    <property type="match status" value="1"/>
</dbReference>
<dbReference type="STRING" id="1071383.J7S3V0"/>
<dbReference type="InterPro" id="IPR006439">
    <property type="entry name" value="HAD-SF_hydro_IA"/>
</dbReference>
<name>J7S3V0_HUIN7</name>
<dbReference type="Pfam" id="PF00702">
    <property type="entry name" value="Hydrolase"/>
    <property type="match status" value="1"/>
</dbReference>
<dbReference type="AlphaFoldDB" id="J7S3V0"/>
<dbReference type="HOGENOM" id="CLU_045011_13_4_1"/>
<dbReference type="RefSeq" id="XP_022463165.1">
    <property type="nucleotide sequence ID" value="XM_022606473.1"/>
</dbReference>
<dbReference type="CDD" id="cd07527">
    <property type="entry name" value="HAD_ScGPP-like"/>
    <property type="match status" value="1"/>
</dbReference>
<dbReference type="NCBIfam" id="TIGR01509">
    <property type="entry name" value="HAD-SF-IA-v3"/>
    <property type="match status" value="1"/>
</dbReference>
<sequence>MASSLTVDLCLFDMDGTIVSTTVAAESVWRDLCKDHGVDPEELFEHSHGSRSSEILARFFPQLDNTDNKLTFQLEQQMGANYLDTVSLIPGAKDLLLSLDRNPTTGEKLRGRKWAVVTSATSYLAFRWFKTILKDVGKPDVFVTGMDVTRGKPDPEGYAKARDELSAVWHCDSPQCVVFEDAPVGIKAGKAMGAYTIGITSTYDKAALFDAGADFVVPDLTQVTVTGNSNEGKITIAIGNALSKN</sequence>
<protein>
    <recommendedName>
        <fullName evidence="3">2-deoxyglucose-6-phosphate phosphatase</fullName>
    </recommendedName>
</protein>
<accession>J7S3V0</accession>